<gene>
    <name evidence="4" type="ORF">AB0I48_11310</name>
</gene>
<name>A0ABV3FRV5_9NOCA</name>
<dbReference type="PRINTS" id="PR00040">
    <property type="entry name" value="HTHMERR"/>
</dbReference>
<dbReference type="Proteomes" id="UP001551695">
    <property type="component" value="Unassembled WGS sequence"/>
</dbReference>
<evidence type="ECO:0000313" key="5">
    <source>
        <dbReference type="Proteomes" id="UP001551695"/>
    </source>
</evidence>
<dbReference type="SMART" id="SM00422">
    <property type="entry name" value="HTH_MERR"/>
    <property type="match status" value="1"/>
</dbReference>
<keyword evidence="5" id="KW-1185">Reference proteome</keyword>
<evidence type="ECO:0000256" key="2">
    <source>
        <dbReference type="SAM" id="MobiDB-lite"/>
    </source>
</evidence>
<protein>
    <submittedName>
        <fullName evidence="4">MerR family transcriptional regulator</fullName>
    </submittedName>
</protein>
<sequence>MRIGELADRTAVSVRSLRYYETKGLLVPERGPGGQRVYDEAAVDRVRRIQQMYAAGLNSDTIGELLPCIHDVDGAPNATATPFLVDKLTEERVRIQQALDDLHRTSEVLDGVLRAAGGAPPNVGDDAHSPRRRSRR</sequence>
<dbReference type="PANTHER" id="PTHR30204">
    <property type="entry name" value="REDOX-CYCLING DRUG-SENSING TRANSCRIPTIONAL ACTIVATOR SOXR"/>
    <property type="match status" value="1"/>
</dbReference>
<dbReference type="InterPro" id="IPR047057">
    <property type="entry name" value="MerR_fam"/>
</dbReference>
<dbReference type="Gene3D" id="1.10.1660.10">
    <property type="match status" value="1"/>
</dbReference>
<proteinExistence type="predicted"/>
<dbReference type="InterPro" id="IPR000551">
    <property type="entry name" value="MerR-type_HTH_dom"/>
</dbReference>
<evidence type="ECO:0000313" key="4">
    <source>
        <dbReference type="EMBL" id="MEV0708145.1"/>
    </source>
</evidence>
<dbReference type="EMBL" id="JBFAKC010000004">
    <property type="protein sequence ID" value="MEV0708145.1"/>
    <property type="molecule type" value="Genomic_DNA"/>
</dbReference>
<organism evidence="4 5">
    <name type="scientific">Nocardia aurea</name>
    <dbReference type="NCBI Taxonomy" id="2144174"/>
    <lineage>
        <taxon>Bacteria</taxon>
        <taxon>Bacillati</taxon>
        <taxon>Actinomycetota</taxon>
        <taxon>Actinomycetes</taxon>
        <taxon>Mycobacteriales</taxon>
        <taxon>Nocardiaceae</taxon>
        <taxon>Nocardia</taxon>
    </lineage>
</organism>
<dbReference type="Pfam" id="PF13411">
    <property type="entry name" value="MerR_1"/>
    <property type="match status" value="1"/>
</dbReference>
<evidence type="ECO:0000256" key="1">
    <source>
        <dbReference type="ARBA" id="ARBA00023125"/>
    </source>
</evidence>
<evidence type="ECO:0000259" key="3">
    <source>
        <dbReference type="PROSITE" id="PS50937"/>
    </source>
</evidence>
<comment type="caution">
    <text evidence="4">The sequence shown here is derived from an EMBL/GenBank/DDBJ whole genome shotgun (WGS) entry which is preliminary data.</text>
</comment>
<feature type="region of interest" description="Disordered" evidence="2">
    <location>
        <begin position="113"/>
        <end position="136"/>
    </location>
</feature>
<feature type="domain" description="HTH merR-type" evidence="3">
    <location>
        <begin position="1"/>
        <end position="68"/>
    </location>
</feature>
<reference evidence="4 5" key="1">
    <citation type="submission" date="2024-06" db="EMBL/GenBank/DDBJ databases">
        <title>The Natural Products Discovery Center: Release of the First 8490 Sequenced Strains for Exploring Actinobacteria Biosynthetic Diversity.</title>
        <authorList>
            <person name="Kalkreuter E."/>
            <person name="Kautsar S.A."/>
            <person name="Yang D."/>
            <person name="Bader C.D."/>
            <person name="Teijaro C.N."/>
            <person name="Fluegel L."/>
            <person name="Davis C.M."/>
            <person name="Simpson J.R."/>
            <person name="Lauterbach L."/>
            <person name="Steele A.D."/>
            <person name="Gui C."/>
            <person name="Meng S."/>
            <person name="Li G."/>
            <person name="Viehrig K."/>
            <person name="Ye F."/>
            <person name="Su P."/>
            <person name="Kiefer A.F."/>
            <person name="Nichols A."/>
            <person name="Cepeda A.J."/>
            <person name="Yan W."/>
            <person name="Fan B."/>
            <person name="Jiang Y."/>
            <person name="Adhikari A."/>
            <person name="Zheng C.-J."/>
            <person name="Schuster L."/>
            <person name="Cowan T.M."/>
            <person name="Smanski M.J."/>
            <person name="Chevrette M.G."/>
            <person name="De Carvalho L.P.S."/>
            <person name="Shen B."/>
        </authorList>
    </citation>
    <scope>NUCLEOTIDE SEQUENCE [LARGE SCALE GENOMIC DNA]</scope>
    <source>
        <strain evidence="4 5">NPDC050403</strain>
    </source>
</reference>
<dbReference type="PANTHER" id="PTHR30204:SF97">
    <property type="entry name" value="MERR FAMILY REGULATORY PROTEIN"/>
    <property type="match status" value="1"/>
</dbReference>
<keyword evidence="1" id="KW-0238">DNA-binding</keyword>
<dbReference type="SUPFAM" id="SSF46955">
    <property type="entry name" value="Putative DNA-binding domain"/>
    <property type="match status" value="1"/>
</dbReference>
<dbReference type="PROSITE" id="PS50937">
    <property type="entry name" value="HTH_MERR_2"/>
    <property type="match status" value="1"/>
</dbReference>
<dbReference type="RefSeq" id="WP_357782479.1">
    <property type="nucleotide sequence ID" value="NZ_JBFAKC010000004.1"/>
</dbReference>
<dbReference type="CDD" id="cd01282">
    <property type="entry name" value="HTH_MerR-like_sg3"/>
    <property type="match status" value="1"/>
</dbReference>
<accession>A0ABV3FRV5</accession>
<dbReference type="InterPro" id="IPR009061">
    <property type="entry name" value="DNA-bd_dom_put_sf"/>
</dbReference>